<dbReference type="CDD" id="cd07040">
    <property type="entry name" value="HP"/>
    <property type="match status" value="1"/>
</dbReference>
<evidence type="ECO:0000313" key="2">
    <source>
        <dbReference type="Proteomes" id="UP000662703"/>
    </source>
</evidence>
<dbReference type="InterPro" id="IPR013078">
    <property type="entry name" value="His_Pase_superF_clade-1"/>
</dbReference>
<protein>
    <submittedName>
        <fullName evidence="1">Phosphoglycerate mutase</fullName>
    </submittedName>
</protein>
<keyword evidence="2" id="KW-1185">Reference proteome</keyword>
<reference evidence="1 2" key="1">
    <citation type="submission" date="2012-09" db="EMBL/GenBank/DDBJ databases">
        <title>Genome Sequence of alkane-degrading Bacterium Alcanivorax sp. 521-1.</title>
        <authorList>
            <person name="Lai Q."/>
            <person name="Shao Z."/>
        </authorList>
    </citation>
    <scope>NUCLEOTIDE SEQUENCE [LARGE SCALE GENOMIC DNA]</scope>
    <source>
        <strain evidence="1 2">521-1</strain>
    </source>
</reference>
<organism evidence="1 2">
    <name type="scientific">Alloalcanivorax profundimaris</name>
    <dbReference type="NCBI Taxonomy" id="2735259"/>
    <lineage>
        <taxon>Bacteria</taxon>
        <taxon>Pseudomonadati</taxon>
        <taxon>Pseudomonadota</taxon>
        <taxon>Gammaproteobacteria</taxon>
        <taxon>Oceanospirillales</taxon>
        <taxon>Alcanivoracaceae</taxon>
        <taxon>Alloalcanivorax</taxon>
    </lineage>
</organism>
<comment type="caution">
    <text evidence="1">The sequence shown here is derived from an EMBL/GenBank/DDBJ whole genome shotgun (WGS) entry which is preliminary data.</text>
</comment>
<name>A0ABS0AY68_9GAMM</name>
<dbReference type="Proteomes" id="UP000662703">
    <property type="component" value="Unassembled WGS sequence"/>
</dbReference>
<dbReference type="EMBL" id="ARXX01000083">
    <property type="protein sequence ID" value="MBF5058240.1"/>
    <property type="molecule type" value="Genomic_DNA"/>
</dbReference>
<dbReference type="SUPFAM" id="SSF53254">
    <property type="entry name" value="Phosphoglycerate mutase-like"/>
    <property type="match status" value="1"/>
</dbReference>
<gene>
    <name evidence="1" type="ORF">Y5W_03534</name>
</gene>
<dbReference type="Gene3D" id="3.40.50.1240">
    <property type="entry name" value="Phosphoglycerate mutase-like"/>
    <property type="match status" value="1"/>
</dbReference>
<sequence length="211" mass="23561">MLPDDRPAHLLTRHSVRELAKNGFADYRLPLTPEGVTMAREWGARLERPVSGFYSSPVGRCVDTATAMAEGAREAGLIDTLPEVITDGTLVEPGCYVEDLNRVGPTFLKMGALRFLNAHLRRPFEGMLTPAAGRAKLAGYLREREPAPGALAVHVTHDTILAVLVAELEGRDAIDEAHWPWMMEGLWLWFEGRHLHWVWRGEHGHRSLDEA</sequence>
<evidence type="ECO:0000313" key="1">
    <source>
        <dbReference type="EMBL" id="MBF5058240.1"/>
    </source>
</evidence>
<accession>A0ABS0AY68</accession>
<proteinExistence type="predicted"/>
<dbReference type="Pfam" id="PF00300">
    <property type="entry name" value="His_Phos_1"/>
    <property type="match status" value="1"/>
</dbReference>
<dbReference type="InterPro" id="IPR029033">
    <property type="entry name" value="His_PPase_superfam"/>
</dbReference>